<evidence type="ECO:0000256" key="1">
    <source>
        <dbReference type="SAM" id="MobiDB-lite"/>
    </source>
</evidence>
<evidence type="ECO:0000313" key="2">
    <source>
        <dbReference type="EMBL" id="KAJ1092822.1"/>
    </source>
</evidence>
<feature type="region of interest" description="Disordered" evidence="1">
    <location>
        <begin position="44"/>
        <end position="100"/>
    </location>
</feature>
<gene>
    <name evidence="2" type="ORF">NDU88_005932</name>
</gene>
<reference evidence="2" key="1">
    <citation type="journal article" date="2022" name="bioRxiv">
        <title>Sequencing and chromosome-scale assembly of the giantPleurodeles waltlgenome.</title>
        <authorList>
            <person name="Brown T."/>
            <person name="Elewa A."/>
            <person name="Iarovenko S."/>
            <person name="Subramanian E."/>
            <person name="Araus A.J."/>
            <person name="Petzold A."/>
            <person name="Susuki M."/>
            <person name="Suzuki K.-i.T."/>
            <person name="Hayashi T."/>
            <person name="Toyoda A."/>
            <person name="Oliveira C."/>
            <person name="Osipova E."/>
            <person name="Leigh N.D."/>
            <person name="Simon A."/>
            <person name="Yun M.H."/>
        </authorList>
    </citation>
    <scope>NUCLEOTIDE SEQUENCE</scope>
    <source>
        <strain evidence="2">20211129_DDA</strain>
        <tissue evidence="2">Liver</tissue>
    </source>
</reference>
<accession>A0AAV7LQY4</accession>
<comment type="caution">
    <text evidence="2">The sequence shown here is derived from an EMBL/GenBank/DDBJ whole genome shotgun (WGS) entry which is preliminary data.</text>
</comment>
<dbReference type="Proteomes" id="UP001066276">
    <property type="component" value="Chromosome 11"/>
</dbReference>
<sequence length="100" mass="10135">MPVRALPLWPPLGEERLAPKSDRGRGAAWTAAWALRRAFLRRLPGPGDGGAEGLEDSFLGPASSGTAVGASAPGPTSSLDAEGTPAGMIGSGARDRHPPP</sequence>
<name>A0AAV7LQY4_PLEWA</name>
<dbReference type="EMBL" id="JANPWB010000015">
    <property type="protein sequence ID" value="KAJ1092822.1"/>
    <property type="molecule type" value="Genomic_DNA"/>
</dbReference>
<keyword evidence="3" id="KW-1185">Reference proteome</keyword>
<dbReference type="AlphaFoldDB" id="A0AAV7LQY4"/>
<organism evidence="2 3">
    <name type="scientific">Pleurodeles waltl</name>
    <name type="common">Iberian ribbed newt</name>
    <dbReference type="NCBI Taxonomy" id="8319"/>
    <lineage>
        <taxon>Eukaryota</taxon>
        <taxon>Metazoa</taxon>
        <taxon>Chordata</taxon>
        <taxon>Craniata</taxon>
        <taxon>Vertebrata</taxon>
        <taxon>Euteleostomi</taxon>
        <taxon>Amphibia</taxon>
        <taxon>Batrachia</taxon>
        <taxon>Caudata</taxon>
        <taxon>Salamandroidea</taxon>
        <taxon>Salamandridae</taxon>
        <taxon>Pleurodelinae</taxon>
        <taxon>Pleurodeles</taxon>
    </lineage>
</organism>
<protein>
    <submittedName>
        <fullName evidence="2">Uncharacterized protein</fullName>
    </submittedName>
</protein>
<proteinExistence type="predicted"/>
<evidence type="ECO:0000313" key="3">
    <source>
        <dbReference type="Proteomes" id="UP001066276"/>
    </source>
</evidence>
<feature type="compositionally biased region" description="Basic and acidic residues" evidence="1">
    <location>
        <begin position="13"/>
        <end position="25"/>
    </location>
</feature>
<feature type="region of interest" description="Disordered" evidence="1">
    <location>
        <begin position="1"/>
        <end position="25"/>
    </location>
</feature>